<keyword evidence="5 9" id="KW-0028">Amino-acid biosynthesis</keyword>
<feature type="binding site" evidence="9">
    <location>
        <position position="95"/>
    </location>
    <ligand>
        <name>phosphoenolpyruvate</name>
        <dbReference type="ChEBI" id="CHEBI:58702"/>
    </ligand>
</feature>
<sequence>MKPIKLDFNARALRGNLSMPGDKSISHRAIILGSIANGTTTVKNFLPAKDCLRTLEVFRCLGVQIVQDNYTVTIDGKGIAGLVEPDKPLYFGNSGTTARLMLGLLSGLPFFTTVYGDQSLSQRPMDRVIKPLKMMGASIFGRDSHTRLPLAINGQPLSSITYEMEIESAQVKSAILLAGLYAEGETTVIERIPTRNHTELMLKHFGGSLKTRNNQISIQGKQQLKATQINVPGDFSSAAFFIAGALILQNSQLVIKNIGLNPTRTGMLDVLWQMGAHIQVSDIKETNGERVGNLTIETSNLCGITIDGKLIPRLIDELPIISLIATQAEGQTVIKNAEELRVKETDRIKAVVDVLTTLGASIKETADGMIINGKTTLIGGSVSAYGDHRMAMMIIIASLITKEPIYIDDLSCMNISYPRFIHDLKQIVI</sequence>
<evidence type="ECO:0000256" key="4">
    <source>
        <dbReference type="ARBA" id="ARBA00022490"/>
    </source>
</evidence>
<dbReference type="UniPathway" id="UPA00053">
    <property type="reaction ID" value="UER00089"/>
</dbReference>
<feature type="binding site" evidence="9">
    <location>
        <position position="23"/>
    </location>
    <ligand>
        <name>phosphoenolpyruvate</name>
        <dbReference type="ChEBI" id="CHEBI:58702"/>
    </ligand>
</feature>
<feature type="binding site" evidence="9">
    <location>
        <position position="168"/>
    </location>
    <ligand>
        <name>3-phosphoshikimate</name>
        <dbReference type="ChEBI" id="CHEBI:145989"/>
    </ligand>
</feature>
<feature type="binding site" evidence="9">
    <location>
        <position position="170"/>
    </location>
    <ligand>
        <name>3-phosphoshikimate</name>
        <dbReference type="ChEBI" id="CHEBI:145989"/>
    </ligand>
</feature>
<evidence type="ECO:0000256" key="9">
    <source>
        <dbReference type="HAMAP-Rule" id="MF_00210"/>
    </source>
</evidence>
<comment type="caution">
    <text evidence="11">The sequence shown here is derived from an EMBL/GenBank/DDBJ whole genome shotgun (WGS) entry which is preliminary data.</text>
</comment>
<dbReference type="PIRSF" id="PIRSF000505">
    <property type="entry name" value="EPSPS"/>
    <property type="match status" value="1"/>
</dbReference>
<evidence type="ECO:0000256" key="6">
    <source>
        <dbReference type="ARBA" id="ARBA00022679"/>
    </source>
</evidence>
<dbReference type="AlphaFoldDB" id="A0A511UYS9"/>
<feature type="binding site" evidence="9">
    <location>
        <position position="24"/>
    </location>
    <ligand>
        <name>3-phosphoshikimate</name>
        <dbReference type="ChEBI" id="CHEBI:145989"/>
    </ligand>
</feature>
<dbReference type="Proteomes" id="UP000321491">
    <property type="component" value="Unassembled WGS sequence"/>
</dbReference>
<dbReference type="FunFam" id="3.65.10.10:FF:000006">
    <property type="entry name" value="3-phosphoshikimate 1-carboxyvinyltransferase"/>
    <property type="match status" value="1"/>
</dbReference>
<evidence type="ECO:0000256" key="3">
    <source>
        <dbReference type="ARBA" id="ARBA00009948"/>
    </source>
</evidence>
<feature type="binding site" evidence="9">
    <location>
        <position position="28"/>
    </location>
    <ligand>
        <name>3-phosphoshikimate</name>
        <dbReference type="ChEBI" id="CHEBI:145989"/>
    </ligand>
</feature>
<feature type="binding site" evidence="9">
    <location>
        <position position="170"/>
    </location>
    <ligand>
        <name>phosphoenolpyruvate</name>
        <dbReference type="ChEBI" id="CHEBI:58702"/>
    </ligand>
</feature>
<dbReference type="HAMAP" id="MF_00210">
    <property type="entry name" value="EPSP_synth"/>
    <property type="match status" value="1"/>
</dbReference>
<feature type="binding site" evidence="9">
    <location>
        <position position="316"/>
    </location>
    <ligand>
        <name>3-phosphoshikimate</name>
        <dbReference type="ChEBI" id="CHEBI:145989"/>
    </ligand>
</feature>
<comment type="subcellular location">
    <subcellularLocation>
        <location evidence="9">Cytoplasm</location>
    </subcellularLocation>
</comment>
<comment type="catalytic activity">
    <reaction evidence="8">
        <text>3-phosphoshikimate + phosphoenolpyruvate = 5-O-(1-carboxyvinyl)-3-phosphoshikimate + phosphate</text>
        <dbReference type="Rhea" id="RHEA:21256"/>
        <dbReference type="ChEBI" id="CHEBI:43474"/>
        <dbReference type="ChEBI" id="CHEBI:57701"/>
        <dbReference type="ChEBI" id="CHEBI:58702"/>
        <dbReference type="ChEBI" id="CHEBI:145989"/>
        <dbReference type="EC" id="2.5.1.19"/>
    </reaction>
    <physiologicalReaction direction="left-to-right" evidence="8">
        <dbReference type="Rhea" id="RHEA:21257"/>
    </physiologicalReaction>
</comment>
<evidence type="ECO:0000313" key="11">
    <source>
        <dbReference type="EMBL" id="GEN31807.1"/>
    </source>
</evidence>
<dbReference type="GO" id="GO:0009423">
    <property type="term" value="P:chorismate biosynthetic process"/>
    <property type="evidence" value="ECO:0007669"/>
    <property type="project" value="UniProtKB-UniRule"/>
</dbReference>
<keyword evidence="6 9" id="KW-0808">Transferase</keyword>
<comment type="subunit">
    <text evidence="9">Monomer.</text>
</comment>
<dbReference type="EMBL" id="BJXW01000023">
    <property type="protein sequence ID" value="GEN31807.1"/>
    <property type="molecule type" value="Genomic_DNA"/>
</dbReference>
<dbReference type="GO" id="GO:0009073">
    <property type="term" value="P:aromatic amino acid family biosynthetic process"/>
    <property type="evidence" value="ECO:0007669"/>
    <property type="project" value="UniProtKB-KW"/>
</dbReference>
<evidence type="ECO:0000256" key="1">
    <source>
        <dbReference type="ARBA" id="ARBA00002174"/>
    </source>
</evidence>
<dbReference type="PANTHER" id="PTHR21090:SF5">
    <property type="entry name" value="PENTAFUNCTIONAL AROM POLYPEPTIDE"/>
    <property type="match status" value="1"/>
</dbReference>
<evidence type="ECO:0000259" key="10">
    <source>
        <dbReference type="Pfam" id="PF00275"/>
    </source>
</evidence>
<dbReference type="InterPro" id="IPR023193">
    <property type="entry name" value="EPSP_synthase_CS"/>
</dbReference>
<dbReference type="InterPro" id="IPR006264">
    <property type="entry name" value="EPSP_synthase"/>
</dbReference>
<dbReference type="PROSITE" id="PS00104">
    <property type="entry name" value="EPSP_SYNTHASE_1"/>
    <property type="match status" value="1"/>
</dbReference>
<comment type="function">
    <text evidence="1 9">Catalyzes the transfer of the enolpyruvyl moiety of phosphoenolpyruvate (PEP) to the 5-hydroxyl of shikimate-3-phosphate (S3P) to produce enolpyruvyl shikimate-3-phosphate and inorganic phosphate.</text>
</comment>
<gene>
    <name evidence="9 11" type="primary">aroA</name>
    <name evidence="11" type="ORF">CQU01_20450</name>
</gene>
<feature type="binding site" evidence="9">
    <location>
        <position position="389"/>
    </location>
    <ligand>
        <name>phosphoenolpyruvate</name>
        <dbReference type="ChEBI" id="CHEBI:58702"/>
    </ligand>
</feature>
<evidence type="ECO:0000256" key="7">
    <source>
        <dbReference type="ARBA" id="ARBA00023141"/>
    </source>
</evidence>
<evidence type="ECO:0000256" key="2">
    <source>
        <dbReference type="ARBA" id="ARBA00004811"/>
    </source>
</evidence>
<dbReference type="GO" id="GO:0008652">
    <property type="term" value="P:amino acid biosynthetic process"/>
    <property type="evidence" value="ECO:0007669"/>
    <property type="project" value="UniProtKB-KW"/>
</dbReference>
<dbReference type="RefSeq" id="WP_146938189.1">
    <property type="nucleotide sequence ID" value="NZ_BJXW01000023.1"/>
</dbReference>
<comment type="similarity">
    <text evidence="3 9">Belongs to the EPSP synthase family.</text>
</comment>
<dbReference type="GO" id="GO:0003866">
    <property type="term" value="F:3-phosphoshikimate 1-carboxyvinyltransferase activity"/>
    <property type="evidence" value="ECO:0007669"/>
    <property type="project" value="UniProtKB-UniRule"/>
</dbReference>
<feature type="binding site" evidence="9">
    <location>
        <position position="23"/>
    </location>
    <ligand>
        <name>3-phosphoshikimate</name>
        <dbReference type="ChEBI" id="CHEBI:145989"/>
    </ligand>
</feature>
<dbReference type="InterPro" id="IPR001986">
    <property type="entry name" value="Enolpyruvate_Tfrase_dom"/>
</dbReference>
<evidence type="ECO:0000313" key="12">
    <source>
        <dbReference type="Proteomes" id="UP000321491"/>
    </source>
</evidence>
<dbReference type="SUPFAM" id="SSF55205">
    <property type="entry name" value="EPT/RTPC-like"/>
    <property type="match status" value="1"/>
</dbReference>
<feature type="active site" description="Proton acceptor" evidence="9">
    <location>
        <position position="316"/>
    </location>
</feature>
<dbReference type="EC" id="2.5.1.19" evidence="9"/>
<feature type="binding site" evidence="9">
    <location>
        <position position="123"/>
    </location>
    <ligand>
        <name>phosphoenolpyruvate</name>
        <dbReference type="ChEBI" id="CHEBI:58702"/>
    </ligand>
</feature>
<protein>
    <recommendedName>
        <fullName evidence="9">3-phosphoshikimate 1-carboxyvinyltransferase</fullName>
        <ecNumber evidence="9">2.5.1.19</ecNumber>
    </recommendedName>
    <alternativeName>
        <fullName evidence="9">5-enolpyruvylshikimate-3-phosphate synthase</fullName>
        <shortName evidence="9">EPSP synthase</shortName>
        <shortName evidence="9">EPSPS</shortName>
    </alternativeName>
</protein>
<comment type="pathway">
    <text evidence="2 9">Metabolic intermediate biosynthesis; chorismate biosynthesis; chorismate from D-erythrose 4-phosphate and phosphoenolpyruvate: step 6/7.</text>
</comment>
<proteinExistence type="inferred from homology"/>
<feature type="binding site" evidence="9">
    <location>
        <position position="347"/>
    </location>
    <ligand>
        <name>phosphoenolpyruvate</name>
        <dbReference type="ChEBI" id="CHEBI:58702"/>
    </ligand>
</feature>
<dbReference type="NCBIfam" id="TIGR01356">
    <property type="entry name" value="aroA"/>
    <property type="match status" value="1"/>
</dbReference>
<dbReference type="CDD" id="cd01556">
    <property type="entry name" value="EPSP_synthase"/>
    <property type="match status" value="1"/>
</dbReference>
<feature type="domain" description="Enolpyruvate transferase" evidence="10">
    <location>
        <begin position="12"/>
        <end position="424"/>
    </location>
</feature>
<dbReference type="Gene3D" id="3.65.10.10">
    <property type="entry name" value="Enolpyruvate transferase domain"/>
    <property type="match status" value="2"/>
</dbReference>
<dbReference type="GO" id="GO:0005737">
    <property type="term" value="C:cytoplasm"/>
    <property type="evidence" value="ECO:0007669"/>
    <property type="project" value="UniProtKB-SubCell"/>
</dbReference>
<evidence type="ECO:0000256" key="8">
    <source>
        <dbReference type="ARBA" id="ARBA00044633"/>
    </source>
</evidence>
<dbReference type="InterPro" id="IPR013792">
    <property type="entry name" value="RNA3'P_cycl/enolpyr_Trfase_a/b"/>
</dbReference>
<organism evidence="11 12">
    <name type="scientific">Cerasibacillus quisquiliarum</name>
    <dbReference type="NCBI Taxonomy" id="227865"/>
    <lineage>
        <taxon>Bacteria</taxon>
        <taxon>Bacillati</taxon>
        <taxon>Bacillota</taxon>
        <taxon>Bacilli</taxon>
        <taxon>Bacillales</taxon>
        <taxon>Bacillaceae</taxon>
        <taxon>Cerasibacillus</taxon>
    </lineage>
</organism>
<name>A0A511UYS9_9BACI</name>
<dbReference type="Pfam" id="PF00275">
    <property type="entry name" value="EPSP_synthase"/>
    <property type="match status" value="1"/>
</dbReference>
<dbReference type="PROSITE" id="PS00885">
    <property type="entry name" value="EPSP_SYNTHASE_2"/>
    <property type="match status" value="1"/>
</dbReference>
<dbReference type="FunFam" id="3.65.10.10:FF:000005">
    <property type="entry name" value="3-phosphoshikimate 1-carboxyvinyltransferase"/>
    <property type="match status" value="1"/>
</dbReference>
<dbReference type="InterPro" id="IPR036968">
    <property type="entry name" value="Enolpyruvate_Tfrase_sf"/>
</dbReference>
<feature type="binding site" evidence="9">
    <location>
        <position position="343"/>
    </location>
    <ligand>
        <name>3-phosphoshikimate</name>
        <dbReference type="ChEBI" id="CHEBI:145989"/>
    </ligand>
</feature>
<accession>A0A511UYS9</accession>
<keyword evidence="4 9" id="KW-0963">Cytoplasm</keyword>
<evidence type="ECO:0000256" key="5">
    <source>
        <dbReference type="ARBA" id="ARBA00022605"/>
    </source>
</evidence>
<keyword evidence="7 9" id="KW-0057">Aromatic amino acid biosynthesis</keyword>
<reference evidence="11 12" key="1">
    <citation type="submission" date="2019-07" db="EMBL/GenBank/DDBJ databases">
        <title>Whole genome shotgun sequence of Cerasibacillus quisquiliarum NBRC 102429.</title>
        <authorList>
            <person name="Hosoyama A."/>
            <person name="Uohara A."/>
            <person name="Ohji S."/>
            <person name="Ichikawa N."/>
        </authorList>
    </citation>
    <scope>NUCLEOTIDE SEQUENCE [LARGE SCALE GENOMIC DNA]</scope>
    <source>
        <strain evidence="11 12">NBRC 102429</strain>
    </source>
</reference>
<dbReference type="OrthoDB" id="9809920at2"/>
<dbReference type="PANTHER" id="PTHR21090">
    <property type="entry name" value="AROM/DEHYDROQUINATE SYNTHASE"/>
    <property type="match status" value="1"/>
</dbReference>
<comment type="caution">
    <text evidence="9">Lacks conserved residue(s) required for the propagation of feature annotation.</text>
</comment>
<keyword evidence="12" id="KW-1185">Reference proteome</keyword>